<proteinExistence type="predicted"/>
<organism evidence="2 3">
    <name type="scientific">Litorivita pollutaquae</name>
    <dbReference type="NCBI Taxonomy" id="2200892"/>
    <lineage>
        <taxon>Bacteria</taxon>
        <taxon>Pseudomonadati</taxon>
        <taxon>Pseudomonadota</taxon>
        <taxon>Alphaproteobacteria</taxon>
        <taxon>Rhodobacterales</taxon>
        <taxon>Paracoccaceae</taxon>
        <taxon>Litorivita</taxon>
    </lineage>
</organism>
<feature type="transmembrane region" description="Helical" evidence="1">
    <location>
        <begin position="79"/>
        <end position="97"/>
    </location>
</feature>
<evidence type="ECO:0000313" key="2">
    <source>
        <dbReference type="EMBL" id="PYC48721.1"/>
    </source>
</evidence>
<feature type="transmembrane region" description="Helical" evidence="1">
    <location>
        <begin position="42"/>
        <end position="67"/>
    </location>
</feature>
<evidence type="ECO:0008006" key="4">
    <source>
        <dbReference type="Google" id="ProtNLM"/>
    </source>
</evidence>
<comment type="caution">
    <text evidence="2">The sequence shown here is derived from an EMBL/GenBank/DDBJ whole genome shotgun (WGS) entry which is preliminary data.</text>
</comment>
<evidence type="ECO:0000313" key="3">
    <source>
        <dbReference type="Proteomes" id="UP000248012"/>
    </source>
</evidence>
<protein>
    <recommendedName>
        <fullName evidence="4">YcxB-like protein</fullName>
    </recommendedName>
</protein>
<keyword evidence="3" id="KW-1185">Reference proteome</keyword>
<keyword evidence="1" id="KW-0812">Transmembrane</keyword>
<gene>
    <name evidence="2" type="ORF">DI396_01010</name>
</gene>
<reference evidence="2 3" key="1">
    <citation type="submission" date="2018-05" db="EMBL/GenBank/DDBJ databases">
        <title>Oceanovita maritima gen. nov., sp. nov., a marine bacterium in the family Rhodobacteraceae isolated from surface seawater of Lundu port Xiamen, China.</title>
        <authorList>
            <person name="Hetharua B.H."/>
            <person name="Min D."/>
            <person name="Liao H."/>
            <person name="Tian Y."/>
        </authorList>
    </citation>
    <scope>NUCLEOTIDE SEQUENCE [LARGE SCALE GENOMIC DNA]</scope>
    <source>
        <strain evidence="2 3">FSX-11</strain>
    </source>
</reference>
<dbReference type="AlphaFoldDB" id="A0A2V4MPS2"/>
<keyword evidence="1" id="KW-0472">Membrane</keyword>
<keyword evidence="1" id="KW-1133">Transmembrane helix</keyword>
<dbReference type="OrthoDB" id="7860996at2"/>
<accession>A0A2V4MPS2</accession>
<name>A0A2V4MPS2_9RHOB</name>
<dbReference type="EMBL" id="QFVT01000002">
    <property type="protein sequence ID" value="PYC48721.1"/>
    <property type="molecule type" value="Genomic_DNA"/>
</dbReference>
<evidence type="ECO:0000256" key="1">
    <source>
        <dbReference type="SAM" id="Phobius"/>
    </source>
</evidence>
<dbReference type="Proteomes" id="UP000248012">
    <property type="component" value="Unassembled WGS sequence"/>
</dbReference>
<sequence length="185" mass="19840">MNPKETAMSSMSDILLEPHIQAAARGRDAAARQQSRRNVVRVVGAPMIRAASIFLGVVLITSAGGLWLIGSGSWDAEQMLIRLVISMLFLGAGLAVMQPGRQGSIPEVHLDPARGEMVLFQVSATGARNEIARYSYDDLGSVDFRNDMLKATDARGDTLIEMPMAEPGDLDKLQMALGAAFARAV</sequence>